<evidence type="ECO:0000256" key="1">
    <source>
        <dbReference type="SAM" id="MobiDB-lite"/>
    </source>
</evidence>
<name>A0A6A5KEP7_9PLEO</name>
<feature type="compositionally biased region" description="Pro residues" evidence="1">
    <location>
        <begin position="7"/>
        <end position="20"/>
    </location>
</feature>
<evidence type="ECO:0008006" key="4">
    <source>
        <dbReference type="Google" id="ProtNLM"/>
    </source>
</evidence>
<dbReference type="OrthoDB" id="3882258at2759"/>
<feature type="region of interest" description="Disordered" evidence="1">
    <location>
        <begin position="1"/>
        <end position="25"/>
    </location>
</feature>
<reference evidence="2" key="1">
    <citation type="submission" date="2020-01" db="EMBL/GenBank/DDBJ databases">
        <authorList>
            <consortium name="DOE Joint Genome Institute"/>
            <person name="Haridas S."/>
            <person name="Albert R."/>
            <person name="Binder M."/>
            <person name="Bloem J."/>
            <person name="Labutti K."/>
            <person name="Salamov A."/>
            <person name="Andreopoulos B."/>
            <person name="Baker S.E."/>
            <person name="Barry K."/>
            <person name="Bills G."/>
            <person name="Bluhm B.H."/>
            <person name="Cannon C."/>
            <person name="Castanera R."/>
            <person name="Culley D.E."/>
            <person name="Daum C."/>
            <person name="Ezra D."/>
            <person name="Gonzalez J.B."/>
            <person name="Henrissat B."/>
            <person name="Kuo A."/>
            <person name="Liang C."/>
            <person name="Lipzen A."/>
            <person name="Lutzoni F."/>
            <person name="Magnuson J."/>
            <person name="Mondo S."/>
            <person name="Nolan M."/>
            <person name="Ohm R."/>
            <person name="Pangilinan J."/>
            <person name="Park H.-J."/>
            <person name="Ramirez L."/>
            <person name="Alfaro M."/>
            <person name="Sun H."/>
            <person name="Tritt A."/>
            <person name="Yoshinaga Y."/>
            <person name="Zwiers L.-H."/>
            <person name="Turgeon B.G."/>
            <person name="Goodwin S.B."/>
            <person name="Spatafora J.W."/>
            <person name="Crous P.W."/>
            <person name="Grigoriev I.V."/>
        </authorList>
    </citation>
    <scope>NUCLEOTIDE SEQUENCE</scope>
    <source>
        <strain evidence="2">P77</strain>
    </source>
</reference>
<keyword evidence="3" id="KW-1185">Reference proteome</keyword>
<protein>
    <recommendedName>
        <fullName evidence="4">F-box domain-containing protein</fullName>
    </recommendedName>
</protein>
<dbReference type="Proteomes" id="UP000800040">
    <property type="component" value="Unassembled WGS sequence"/>
</dbReference>
<dbReference type="EMBL" id="ML975310">
    <property type="protein sequence ID" value="KAF1833927.1"/>
    <property type="molecule type" value="Genomic_DNA"/>
</dbReference>
<dbReference type="AlphaFoldDB" id="A0A6A5KEP7"/>
<sequence length="143" mass="16054">MSAAAGAPPPPPPPPPPPGPRNNDNCFDGLPAELLLIIYRFTGLGNFLNLALAIYPTLQQHNLAPELTTTTLVRVFRESNTFPITTTPSIAQVPVELWLQVAQYLEPADDISLILALAPWFRREMTRATRDRLRIWSRRCRKK</sequence>
<organism evidence="2 3">
    <name type="scientific">Decorospora gaudefroyi</name>
    <dbReference type="NCBI Taxonomy" id="184978"/>
    <lineage>
        <taxon>Eukaryota</taxon>
        <taxon>Fungi</taxon>
        <taxon>Dikarya</taxon>
        <taxon>Ascomycota</taxon>
        <taxon>Pezizomycotina</taxon>
        <taxon>Dothideomycetes</taxon>
        <taxon>Pleosporomycetidae</taxon>
        <taxon>Pleosporales</taxon>
        <taxon>Pleosporineae</taxon>
        <taxon>Pleosporaceae</taxon>
        <taxon>Decorospora</taxon>
    </lineage>
</organism>
<evidence type="ECO:0000313" key="2">
    <source>
        <dbReference type="EMBL" id="KAF1833927.1"/>
    </source>
</evidence>
<proteinExistence type="predicted"/>
<accession>A0A6A5KEP7</accession>
<evidence type="ECO:0000313" key="3">
    <source>
        <dbReference type="Proteomes" id="UP000800040"/>
    </source>
</evidence>
<gene>
    <name evidence="2" type="ORF">BDW02DRAFT_569567</name>
</gene>